<dbReference type="RefSeq" id="WP_379481186.1">
    <property type="nucleotide sequence ID" value="NZ_JBHLTL010000006.1"/>
</dbReference>
<evidence type="ECO:0000313" key="1">
    <source>
        <dbReference type="EMBL" id="MFC0589718.1"/>
    </source>
</evidence>
<dbReference type="Proteomes" id="UP001589943">
    <property type="component" value="Unassembled WGS sequence"/>
</dbReference>
<gene>
    <name evidence="1" type="ORF">ACFFF7_09865</name>
</gene>
<name>A0ABV6PKY8_9SPHN</name>
<dbReference type="EMBL" id="JBHLTL010000006">
    <property type="protein sequence ID" value="MFC0589718.1"/>
    <property type="molecule type" value="Genomic_DNA"/>
</dbReference>
<proteinExistence type="predicted"/>
<accession>A0ABV6PKY8</accession>
<reference evidence="1 2" key="1">
    <citation type="submission" date="2024-09" db="EMBL/GenBank/DDBJ databases">
        <authorList>
            <person name="Sun Q."/>
            <person name="Mori K."/>
        </authorList>
    </citation>
    <scope>NUCLEOTIDE SEQUENCE [LARGE SCALE GENOMIC DNA]</scope>
    <source>
        <strain evidence="1 2">NCAIM B.02537</strain>
    </source>
</reference>
<evidence type="ECO:0008006" key="3">
    <source>
        <dbReference type="Google" id="ProtNLM"/>
    </source>
</evidence>
<comment type="caution">
    <text evidence="1">The sequence shown here is derived from an EMBL/GenBank/DDBJ whole genome shotgun (WGS) entry which is preliminary data.</text>
</comment>
<protein>
    <recommendedName>
        <fullName evidence="3">Transposase</fullName>
    </recommendedName>
</protein>
<organism evidence="1 2">
    <name type="scientific">Novosphingobium aquiterrae</name>
    <dbReference type="NCBI Taxonomy" id="624388"/>
    <lineage>
        <taxon>Bacteria</taxon>
        <taxon>Pseudomonadati</taxon>
        <taxon>Pseudomonadota</taxon>
        <taxon>Alphaproteobacteria</taxon>
        <taxon>Sphingomonadales</taxon>
        <taxon>Sphingomonadaceae</taxon>
        <taxon>Novosphingobium</taxon>
    </lineage>
</organism>
<keyword evidence="2" id="KW-1185">Reference proteome</keyword>
<sequence>MSLLKLCEPLWSVLEARQEGVVSASFVKLAGNFGYVHGIVSCG</sequence>
<evidence type="ECO:0000313" key="2">
    <source>
        <dbReference type="Proteomes" id="UP001589943"/>
    </source>
</evidence>